<dbReference type="InterPro" id="IPR037914">
    <property type="entry name" value="SpoVT-AbrB_sf"/>
</dbReference>
<accession>A0A0G1P508</accession>
<protein>
    <recommendedName>
        <fullName evidence="3">SpoVT-AbrB domain-containing protein</fullName>
    </recommendedName>
</protein>
<dbReference type="Proteomes" id="UP000033966">
    <property type="component" value="Unassembled WGS sequence"/>
</dbReference>
<evidence type="ECO:0000313" key="1">
    <source>
        <dbReference type="EMBL" id="KKT91499.1"/>
    </source>
</evidence>
<evidence type="ECO:0000313" key="2">
    <source>
        <dbReference type="Proteomes" id="UP000033966"/>
    </source>
</evidence>
<comment type="caution">
    <text evidence="1">The sequence shown here is derived from an EMBL/GenBank/DDBJ whole genome shotgun (WGS) entry which is preliminary data.</text>
</comment>
<reference evidence="1 2" key="1">
    <citation type="journal article" date="2015" name="Nature">
        <title>rRNA introns, odd ribosomes, and small enigmatic genomes across a large radiation of phyla.</title>
        <authorList>
            <person name="Brown C.T."/>
            <person name="Hug L.A."/>
            <person name="Thomas B.C."/>
            <person name="Sharon I."/>
            <person name="Castelle C.J."/>
            <person name="Singh A."/>
            <person name="Wilkins M.J."/>
            <person name="Williams K.H."/>
            <person name="Banfield J.F."/>
        </authorList>
    </citation>
    <scope>NUCLEOTIDE SEQUENCE [LARGE SCALE GENOMIC DNA]</scope>
</reference>
<gene>
    <name evidence="1" type="ORF">UW92_C0011G0001</name>
</gene>
<dbReference type="AlphaFoldDB" id="A0A0G1P508"/>
<dbReference type="SUPFAM" id="SSF89447">
    <property type="entry name" value="AbrB/MazE/MraZ-like"/>
    <property type="match status" value="1"/>
</dbReference>
<sequence>MARRRIESNNVRKLTKYGNGAIGLTLPIDLVRKLGWKDGQKVVVKKVRGGVLIRDWRKR</sequence>
<organism evidence="1 2">
    <name type="scientific">Candidatus Jorgensenbacteria bacterium GW2011_GWA2_45_13</name>
    <dbReference type="NCBI Taxonomy" id="1618662"/>
    <lineage>
        <taxon>Bacteria</taxon>
        <taxon>Candidatus Joergenseniibacteriota</taxon>
    </lineage>
</organism>
<dbReference type="EMBL" id="LCKF01000011">
    <property type="protein sequence ID" value="KKT91499.1"/>
    <property type="molecule type" value="Genomic_DNA"/>
</dbReference>
<proteinExistence type="predicted"/>
<evidence type="ECO:0008006" key="3">
    <source>
        <dbReference type="Google" id="ProtNLM"/>
    </source>
</evidence>
<name>A0A0G1P508_9BACT</name>